<dbReference type="GO" id="GO:0006364">
    <property type="term" value="P:rRNA processing"/>
    <property type="evidence" value="ECO:0007669"/>
    <property type="project" value="InterPro"/>
</dbReference>
<dbReference type="Proteomes" id="UP000594260">
    <property type="component" value="Unplaced"/>
</dbReference>
<dbReference type="AlphaFoldDB" id="A0A7M7K1W2"/>
<dbReference type="Gene3D" id="2.130.10.10">
    <property type="entry name" value="YVTN repeat-like/Quinoprotein amine dehydrogenase"/>
    <property type="match status" value="2"/>
</dbReference>
<dbReference type="EnsemblMetazoa" id="XM_022804449">
    <property type="protein sequence ID" value="XP_022660184"/>
    <property type="gene ID" value="LOC111249958"/>
</dbReference>
<dbReference type="InterPro" id="IPR007319">
    <property type="entry name" value="WDR36/Utp21_C"/>
</dbReference>
<evidence type="ECO:0000313" key="6">
    <source>
        <dbReference type="EnsemblMetazoa" id="XP_022660184"/>
    </source>
</evidence>
<dbReference type="InterPro" id="IPR001680">
    <property type="entry name" value="WD40_rpt"/>
</dbReference>
<feature type="repeat" description="WD" evidence="3">
    <location>
        <begin position="270"/>
        <end position="301"/>
    </location>
</feature>
<feature type="domain" description="WDR36/Utp21 C-terminal" evidence="4">
    <location>
        <begin position="712"/>
        <end position="910"/>
    </location>
</feature>
<dbReference type="Pfam" id="PF04192">
    <property type="entry name" value="Utp21"/>
    <property type="match status" value="1"/>
</dbReference>
<dbReference type="PANTHER" id="PTHR22840">
    <property type="entry name" value="WD REPEAT-CONTAINING PROTEIN 36"/>
    <property type="match status" value="1"/>
</dbReference>
<protein>
    <recommendedName>
        <fullName evidence="8">Small-subunit processome Utp21 domain-containing protein</fullName>
    </recommendedName>
</protein>
<sequence>MTVESANDIFSGHRALGLVCNSLPFAITFQKKRGEYLIFTAVGRHFHCYGGTRLNLLSVSPVHNDELTAIACDSRRVYSAAGGNIYSWRRGIELKLAFTGEHSGRVKFLLPFSDHLISADEGGKVVIWYKEDATVYTTIDLSSFEGLTALVHPNTYINKILFASAKGRMQLWNIASNKVIYEFTKFIGEQITCIEQSPAIDVVAVGLASGRVILHNLRLDEHLIEFTQDWGAITAISFRTNGPAHMATASPSGQLVLWDLEEQKLHSQLPEAHGGRVSKLHFLVHEPLLISGGADNALKMWIFDMSDGGGRLLKVREGNAHPPRRLRFYDSAGKQILSGGGDATLKSFSTIHDAYNRNFGRATYNKRSLKRAKTHEHKEALTFPPVTEIASEVTREKQWDSVVTVHDRMRLVQTWSADKGTLGQHKLLHERFLKDRRFHSAVATCVAMTFCGNFALVGYSSGHIDRFNVQSGQHREEYGPRGLAHHGQVRFVASDALNQFVISAGVDAVVNFWKFKKLITKPVASILLDVACSMGVLHRESGMLALALDDFSAVIVDLSVKRLVRKFSTVRAPVSDLAFSPDGRWLIGASFDAVVRTWDLPTGTLISAFRTPSPVISLCFSPVGDFLATALADNVGIYLWANTTLYDAIKMRPLRPDFIPKEQAKLPSVRVDKAIEDENDEDEPDENVVSDDEMVMTLDETATEVRGAKENADLILLSDHPVSRWANLLSMDVIRQRNKPREPPNKPQAAPFFLPTIQGLEFKFDLDKGNNAEDQSKVITTQATTTYSAFANLLLRCAETESYASVMEKLKQLGPSAIEMEVRLLTPDNGGSIELMAAFVDAMGAALHRRKDFELVNAYLALFMKLHGNSVVDEDEICERLQHVSVVQEESWKAVSKLFSQNLCIVNYLRSAVL</sequence>
<dbReference type="InterPro" id="IPR059157">
    <property type="entry name" value="WDR36-Utp21_N"/>
</dbReference>
<dbReference type="InterPro" id="IPR015943">
    <property type="entry name" value="WD40/YVTN_repeat-like_dom_sf"/>
</dbReference>
<feature type="domain" description="WDR36/Utp21 N-terminal" evidence="5">
    <location>
        <begin position="38"/>
        <end position="304"/>
    </location>
</feature>
<evidence type="ECO:0008006" key="8">
    <source>
        <dbReference type="Google" id="ProtNLM"/>
    </source>
</evidence>
<dbReference type="FunCoup" id="A0A7M7K1W2">
    <property type="interactions" value="1448"/>
</dbReference>
<feature type="repeat" description="WD" evidence="3">
    <location>
        <begin position="567"/>
        <end position="608"/>
    </location>
</feature>
<accession>A0A7M7K1W2</accession>
<evidence type="ECO:0000256" key="1">
    <source>
        <dbReference type="ARBA" id="ARBA00022574"/>
    </source>
</evidence>
<dbReference type="SUPFAM" id="SSF50998">
    <property type="entry name" value="Quinoprotein alcohol dehydrogenase-like"/>
    <property type="match status" value="1"/>
</dbReference>
<dbReference type="OMA" id="CIYAWRA"/>
<keyword evidence="2" id="KW-0677">Repeat</keyword>
<dbReference type="SMART" id="SM00320">
    <property type="entry name" value="WD40"/>
    <property type="match status" value="10"/>
</dbReference>
<dbReference type="InterPro" id="IPR011047">
    <property type="entry name" value="Quinoprotein_ADH-like_sf"/>
</dbReference>
<dbReference type="Pfam" id="PF25168">
    <property type="entry name" value="Beta-prop_WDR36-Utp21_2nd"/>
    <property type="match status" value="1"/>
</dbReference>
<dbReference type="PROSITE" id="PS50082">
    <property type="entry name" value="WD_REPEATS_2"/>
    <property type="match status" value="2"/>
</dbReference>
<dbReference type="OrthoDB" id="6497870at2759"/>
<dbReference type="GO" id="GO:0034388">
    <property type="term" value="C:Pwp2p-containing subcomplex of 90S preribosome"/>
    <property type="evidence" value="ECO:0007669"/>
    <property type="project" value="TreeGrafter"/>
</dbReference>
<dbReference type="KEGG" id="vde:111249958"/>
<dbReference type="Pfam" id="PF25171">
    <property type="entry name" value="Beta-prop_WDR36-Utp21_1st"/>
    <property type="match status" value="1"/>
</dbReference>
<evidence type="ECO:0000313" key="7">
    <source>
        <dbReference type="Proteomes" id="UP000594260"/>
    </source>
</evidence>
<dbReference type="PANTHER" id="PTHR22840:SF12">
    <property type="entry name" value="WD REPEAT-CONTAINING PROTEIN 36"/>
    <property type="match status" value="1"/>
</dbReference>
<dbReference type="PROSITE" id="PS50294">
    <property type="entry name" value="WD_REPEATS_REGION"/>
    <property type="match status" value="1"/>
</dbReference>
<dbReference type="GO" id="GO:0032040">
    <property type="term" value="C:small-subunit processome"/>
    <property type="evidence" value="ECO:0007669"/>
    <property type="project" value="InterPro"/>
</dbReference>
<keyword evidence="7" id="KW-1185">Reference proteome</keyword>
<reference evidence="6" key="1">
    <citation type="submission" date="2021-01" db="UniProtKB">
        <authorList>
            <consortium name="EnsemblMetazoa"/>
        </authorList>
    </citation>
    <scope>IDENTIFICATION</scope>
</reference>
<evidence type="ECO:0000256" key="3">
    <source>
        <dbReference type="PROSITE-ProRule" id="PRU00221"/>
    </source>
</evidence>
<evidence type="ECO:0000259" key="4">
    <source>
        <dbReference type="Pfam" id="PF04192"/>
    </source>
</evidence>
<dbReference type="InterPro" id="IPR019775">
    <property type="entry name" value="WD40_repeat_CS"/>
</dbReference>
<dbReference type="PROSITE" id="PS00678">
    <property type="entry name" value="WD_REPEATS_1"/>
    <property type="match status" value="1"/>
</dbReference>
<dbReference type="GeneID" id="111249958"/>
<keyword evidence="1 3" id="KW-0853">WD repeat</keyword>
<name>A0A7M7K1W2_VARDE</name>
<organism evidence="6 7">
    <name type="scientific">Varroa destructor</name>
    <name type="common">Honeybee mite</name>
    <dbReference type="NCBI Taxonomy" id="109461"/>
    <lineage>
        <taxon>Eukaryota</taxon>
        <taxon>Metazoa</taxon>
        <taxon>Ecdysozoa</taxon>
        <taxon>Arthropoda</taxon>
        <taxon>Chelicerata</taxon>
        <taxon>Arachnida</taxon>
        <taxon>Acari</taxon>
        <taxon>Parasitiformes</taxon>
        <taxon>Mesostigmata</taxon>
        <taxon>Gamasina</taxon>
        <taxon>Dermanyssoidea</taxon>
        <taxon>Varroidae</taxon>
        <taxon>Varroa</taxon>
    </lineage>
</organism>
<dbReference type="FunFam" id="2.130.10.10:FF:000109">
    <property type="entry name" value="WD repeat domain 36"/>
    <property type="match status" value="1"/>
</dbReference>
<proteinExistence type="predicted"/>
<evidence type="ECO:0000259" key="5">
    <source>
        <dbReference type="Pfam" id="PF25171"/>
    </source>
</evidence>
<evidence type="ECO:0000256" key="2">
    <source>
        <dbReference type="ARBA" id="ARBA00022737"/>
    </source>
</evidence>
<dbReference type="InParanoid" id="A0A7M7K1W2"/>
<dbReference type="RefSeq" id="XP_022660184.1">
    <property type="nucleotide sequence ID" value="XM_022804449.1"/>
</dbReference>